<dbReference type="Proteomes" id="UP000030146">
    <property type="component" value="Unassembled WGS sequence"/>
</dbReference>
<reference evidence="2 3" key="1">
    <citation type="submission" date="2014-08" db="EMBL/GenBank/DDBJ databases">
        <title>Porphyromonas gulae strain:COT-052_OH3439 Genome sequencing.</title>
        <authorList>
            <person name="Wallis C."/>
            <person name="Deusch O."/>
            <person name="O'Flynn C."/>
            <person name="Davis I."/>
            <person name="Jospin G."/>
            <person name="Darling A.E."/>
            <person name="Coil D.A."/>
            <person name="Alexiev A."/>
            <person name="Horsfall A."/>
            <person name="Kirkwood N."/>
            <person name="Harris S."/>
            <person name="Eisen J.A."/>
        </authorList>
    </citation>
    <scope>NUCLEOTIDE SEQUENCE [LARGE SCALE GENOMIC DNA]</scope>
    <source>
        <strain evidence="3">COT-052 OH3439</strain>
    </source>
</reference>
<comment type="caution">
    <text evidence="2">The sequence shown here is derived from an EMBL/GenBank/DDBJ whole genome shotgun (WGS) entry which is preliminary data.</text>
</comment>
<dbReference type="RefSeq" id="WP_039426651.1">
    <property type="nucleotide sequence ID" value="NZ_JRAK01000149.1"/>
</dbReference>
<dbReference type="EMBL" id="JRAK01000149">
    <property type="protein sequence ID" value="KGN84342.1"/>
    <property type="molecule type" value="Genomic_DNA"/>
</dbReference>
<feature type="region of interest" description="Disordered" evidence="1">
    <location>
        <begin position="107"/>
        <end position="128"/>
    </location>
</feature>
<name>A0A0A2F2V0_9PORP</name>
<accession>A0A0A2F2V0</accession>
<organism evidence="2 3">
    <name type="scientific">Porphyromonas gulae</name>
    <dbReference type="NCBI Taxonomy" id="111105"/>
    <lineage>
        <taxon>Bacteria</taxon>
        <taxon>Pseudomonadati</taxon>
        <taxon>Bacteroidota</taxon>
        <taxon>Bacteroidia</taxon>
        <taxon>Bacteroidales</taxon>
        <taxon>Porphyromonadaceae</taxon>
        <taxon>Porphyromonas</taxon>
    </lineage>
</organism>
<sequence>MNRKELKFEAPRYLNELREATQTNKQQWTHGSSSAPLVLELDTWEIGYEGTFAHITEWHVNQSNCTMILEAGTGYEEIDFPFCAAMLGQIVSREDFLKYFSELQEEFRVSPTPGGDAPTPSDKLNTNV</sequence>
<gene>
    <name evidence="2" type="ORF">HR15_11155</name>
</gene>
<keyword evidence="3" id="KW-1185">Reference proteome</keyword>
<protein>
    <submittedName>
        <fullName evidence="2">Uncharacterized protein</fullName>
    </submittedName>
</protein>
<proteinExistence type="predicted"/>
<evidence type="ECO:0000256" key="1">
    <source>
        <dbReference type="SAM" id="MobiDB-lite"/>
    </source>
</evidence>
<evidence type="ECO:0000313" key="2">
    <source>
        <dbReference type="EMBL" id="KGN84342.1"/>
    </source>
</evidence>
<evidence type="ECO:0000313" key="3">
    <source>
        <dbReference type="Proteomes" id="UP000030146"/>
    </source>
</evidence>
<dbReference type="AlphaFoldDB" id="A0A0A2F2V0"/>